<protein>
    <submittedName>
        <fullName evidence="2">Uncharacterized protein</fullName>
    </submittedName>
</protein>
<sequence>MSRANTPFTDTGQDVYLTSIEHDDELYGGHREFFDGEDTRTFSSKFDGNVLDDLSLGLHDGRSGPSHSRTQSWTTTPENLPSHQIDFGEYTFDHRDAHGYPVPDELNRETTQYPPHLHTPDAVDQTGERPLPYRSSTYANRGYNPSALQNFNRTHPPAHRRSWSQNDVERLPNLAPHGYPPGVLHQPPYPHPRSQTNANPTFVRLCEPRHTRTASRVSPNSKAPPSSQGRAANKTKTTPPTSMPAGTGIPLPPDHRSILTPGNIQLTGPRMVHMSHAEQRSTSQKIIEIGAMAVLNMTSARLAADNIDPRLVLLGEGFRAREKSSAPSPEALVGNDAPTQKMLKDLVRMERMLQERGEGEEERRALEGCGYIKEVLGKMGGRDGGTGEESRDDGPPGDESGVAGAGPGSSDDGSPLTDEELMREMGVDFSSPDAGSHGL</sequence>
<gene>
    <name evidence="2" type="ORF">SLS60_011179</name>
</gene>
<name>A0ABR3QKT5_9PLEO</name>
<feature type="region of interest" description="Disordered" evidence="1">
    <location>
        <begin position="58"/>
        <end position="82"/>
    </location>
</feature>
<reference evidence="2 3" key="1">
    <citation type="submission" date="2024-02" db="EMBL/GenBank/DDBJ databases">
        <title>De novo assembly and annotation of 12 fungi associated with fruit tree decline syndrome in Ontario, Canada.</title>
        <authorList>
            <person name="Sulman M."/>
            <person name="Ellouze W."/>
            <person name="Ilyukhin E."/>
        </authorList>
    </citation>
    <scope>NUCLEOTIDE SEQUENCE [LARGE SCALE GENOMIC DNA]</scope>
    <source>
        <strain evidence="2 3">M42-189</strain>
    </source>
</reference>
<evidence type="ECO:0000256" key="1">
    <source>
        <dbReference type="SAM" id="MobiDB-lite"/>
    </source>
</evidence>
<accession>A0ABR3QKT5</accession>
<dbReference type="EMBL" id="JAKJXO020000020">
    <property type="protein sequence ID" value="KAL1592763.1"/>
    <property type="molecule type" value="Genomic_DNA"/>
</dbReference>
<feature type="compositionally biased region" description="Polar residues" evidence="1">
    <location>
        <begin position="214"/>
        <end position="240"/>
    </location>
</feature>
<comment type="caution">
    <text evidence="2">The sequence shown here is derived from an EMBL/GenBank/DDBJ whole genome shotgun (WGS) entry which is preliminary data.</text>
</comment>
<organism evidence="2 3">
    <name type="scientific">Paraconiothyrium brasiliense</name>
    <dbReference type="NCBI Taxonomy" id="300254"/>
    <lineage>
        <taxon>Eukaryota</taxon>
        <taxon>Fungi</taxon>
        <taxon>Dikarya</taxon>
        <taxon>Ascomycota</taxon>
        <taxon>Pezizomycotina</taxon>
        <taxon>Dothideomycetes</taxon>
        <taxon>Pleosporomycetidae</taxon>
        <taxon>Pleosporales</taxon>
        <taxon>Massarineae</taxon>
        <taxon>Didymosphaeriaceae</taxon>
        <taxon>Paraconiothyrium</taxon>
    </lineage>
</organism>
<proteinExistence type="predicted"/>
<feature type="region of interest" description="Disordered" evidence="1">
    <location>
        <begin position="175"/>
        <end position="261"/>
    </location>
</feature>
<feature type="compositionally biased region" description="Polar residues" evidence="1">
    <location>
        <begin position="65"/>
        <end position="82"/>
    </location>
</feature>
<keyword evidence="3" id="KW-1185">Reference proteome</keyword>
<evidence type="ECO:0000313" key="2">
    <source>
        <dbReference type="EMBL" id="KAL1592763.1"/>
    </source>
</evidence>
<evidence type="ECO:0000313" key="3">
    <source>
        <dbReference type="Proteomes" id="UP001521785"/>
    </source>
</evidence>
<dbReference type="Proteomes" id="UP001521785">
    <property type="component" value="Unassembled WGS sequence"/>
</dbReference>
<feature type="region of interest" description="Disordered" evidence="1">
    <location>
        <begin position="376"/>
        <end position="439"/>
    </location>
</feature>